<protein>
    <submittedName>
        <fullName evidence="1">Uncharacterized protein</fullName>
    </submittedName>
</protein>
<evidence type="ECO:0000313" key="2">
    <source>
        <dbReference type="Proteomes" id="UP000092993"/>
    </source>
</evidence>
<evidence type="ECO:0000313" key="1">
    <source>
        <dbReference type="EMBL" id="OBZ69481.1"/>
    </source>
</evidence>
<name>A0A1C7LXR6_GRIFR</name>
<dbReference type="AlphaFoldDB" id="A0A1C7LXR6"/>
<accession>A0A1C7LXR6</accession>
<comment type="caution">
    <text evidence="1">The sequence shown here is derived from an EMBL/GenBank/DDBJ whole genome shotgun (WGS) entry which is preliminary data.</text>
</comment>
<reference evidence="1 2" key="1">
    <citation type="submission" date="2016-03" db="EMBL/GenBank/DDBJ databases">
        <title>Whole genome sequencing of Grifola frondosa 9006-11.</title>
        <authorList>
            <person name="Min B."/>
            <person name="Park H."/>
            <person name="Kim J.-G."/>
            <person name="Cho H."/>
            <person name="Oh Y.-L."/>
            <person name="Kong W.-S."/>
            <person name="Choi I.-G."/>
        </authorList>
    </citation>
    <scope>NUCLEOTIDE SEQUENCE [LARGE SCALE GENOMIC DNA]</scope>
    <source>
        <strain evidence="1 2">9006-11</strain>
    </source>
</reference>
<keyword evidence="2" id="KW-1185">Reference proteome</keyword>
<gene>
    <name evidence="1" type="ORF">A0H81_10109</name>
</gene>
<organism evidence="1 2">
    <name type="scientific">Grifola frondosa</name>
    <name type="common">Maitake</name>
    <name type="synonym">Polyporus frondosus</name>
    <dbReference type="NCBI Taxonomy" id="5627"/>
    <lineage>
        <taxon>Eukaryota</taxon>
        <taxon>Fungi</taxon>
        <taxon>Dikarya</taxon>
        <taxon>Basidiomycota</taxon>
        <taxon>Agaricomycotina</taxon>
        <taxon>Agaricomycetes</taxon>
        <taxon>Polyporales</taxon>
        <taxon>Grifolaceae</taxon>
        <taxon>Grifola</taxon>
    </lineage>
</organism>
<dbReference type="Proteomes" id="UP000092993">
    <property type="component" value="Unassembled WGS sequence"/>
</dbReference>
<sequence length="132" mass="14814">MFRLQDQRPTIEYLSTPRRTVTVSEPTGTTTDTPICLRRVNASMARSALDYRTASLGGVFVVLIAPIFDFLSRVCASRPQHNQGKGEYNFWGRDTHQFENALLCSISHFDACAIRKASKPFMQSLKIGNSAR</sequence>
<proteinExistence type="predicted"/>
<dbReference type="EMBL" id="LUGG01000015">
    <property type="protein sequence ID" value="OBZ69481.1"/>
    <property type="molecule type" value="Genomic_DNA"/>
</dbReference>